<evidence type="ECO:0000313" key="5">
    <source>
        <dbReference type="Proteomes" id="UP000515908"/>
    </source>
</evidence>
<dbReference type="GO" id="GO:0005829">
    <property type="term" value="C:cytosol"/>
    <property type="evidence" value="ECO:0007669"/>
    <property type="project" value="TreeGrafter"/>
</dbReference>
<keyword evidence="2 4" id="KW-0808">Transferase</keyword>
<dbReference type="InterPro" id="IPR008278">
    <property type="entry name" value="4-PPantetheinyl_Trfase_dom"/>
</dbReference>
<keyword evidence="5" id="KW-1185">Reference proteome</keyword>
<name>A0A7G2C871_9TRYP</name>
<dbReference type="InterPro" id="IPR050559">
    <property type="entry name" value="P-Pant_transferase_sf"/>
</dbReference>
<dbReference type="Pfam" id="PF01648">
    <property type="entry name" value="ACPS"/>
    <property type="match status" value="1"/>
</dbReference>
<dbReference type="PANTHER" id="PTHR12215">
    <property type="entry name" value="PHOSPHOPANTETHEINE TRANSFERASE"/>
    <property type="match status" value="1"/>
</dbReference>
<sequence>MIQAHLLKLPPQNSIEKVNELLSLLNPNDDVARRARERLRLAPPTEEEQAKAIRQVVSWLTARTLLLIKVTEASANQRVIKDRTLARNELGKPLLEPYHCVGSVSHEDSLVGVVVLPDEEQSIGLDIAKVDPTLSAWYALALTSEEKKEVIQGVAVDLYYAYYWSLKEAVLKGLGVGLSSAVNLQDICIEACAPAPSHEGSVLLPLRVVVQGKVRQWHGAAMIARVGEETFVVSVVTDYVSSDGIGWCVETAA</sequence>
<evidence type="ECO:0000256" key="1">
    <source>
        <dbReference type="ARBA" id="ARBA00013172"/>
    </source>
</evidence>
<dbReference type="EC" id="2.7.8.7" evidence="1"/>
<evidence type="ECO:0000256" key="2">
    <source>
        <dbReference type="ARBA" id="ARBA00022679"/>
    </source>
</evidence>
<dbReference type="GO" id="GO:0019878">
    <property type="term" value="P:lysine biosynthetic process via aminoadipic acid"/>
    <property type="evidence" value="ECO:0007669"/>
    <property type="project" value="TreeGrafter"/>
</dbReference>
<reference evidence="4 5" key="1">
    <citation type="submission" date="2020-08" db="EMBL/GenBank/DDBJ databases">
        <authorList>
            <person name="Newling K."/>
            <person name="Davey J."/>
            <person name="Forrester S."/>
        </authorList>
    </citation>
    <scope>NUCLEOTIDE SEQUENCE [LARGE SCALE GENOMIC DNA]</scope>
    <source>
        <strain evidence="5">Crithidia deanei Carvalho (ATCC PRA-265)</strain>
    </source>
</reference>
<dbReference type="PANTHER" id="PTHR12215:SF10">
    <property type="entry name" value="L-AMINOADIPATE-SEMIALDEHYDE DEHYDROGENASE-PHOSPHOPANTETHEINYL TRANSFERASE"/>
    <property type="match status" value="1"/>
</dbReference>
<dbReference type="SUPFAM" id="SSF56214">
    <property type="entry name" value="4'-phosphopantetheinyl transferase"/>
    <property type="match status" value="1"/>
</dbReference>
<dbReference type="InterPro" id="IPR037143">
    <property type="entry name" value="4-PPantetheinyl_Trfase_dom_sf"/>
</dbReference>
<dbReference type="Proteomes" id="UP000515908">
    <property type="component" value="Chromosome 04"/>
</dbReference>
<dbReference type="EMBL" id="LR877148">
    <property type="protein sequence ID" value="CAD2215231.1"/>
    <property type="molecule type" value="Genomic_DNA"/>
</dbReference>
<protein>
    <recommendedName>
        <fullName evidence="1">holo-[acyl-carrier-protein] synthase</fullName>
        <ecNumber evidence="1">2.7.8.7</ecNumber>
    </recommendedName>
</protein>
<dbReference type="AlphaFoldDB" id="A0A7G2C871"/>
<dbReference type="GO" id="GO:0000287">
    <property type="term" value="F:magnesium ion binding"/>
    <property type="evidence" value="ECO:0007669"/>
    <property type="project" value="InterPro"/>
</dbReference>
<gene>
    <name evidence="4" type="ORF">ADEAN_000268600</name>
</gene>
<organism evidence="4 5">
    <name type="scientific">Angomonas deanei</name>
    <dbReference type="NCBI Taxonomy" id="59799"/>
    <lineage>
        <taxon>Eukaryota</taxon>
        <taxon>Discoba</taxon>
        <taxon>Euglenozoa</taxon>
        <taxon>Kinetoplastea</taxon>
        <taxon>Metakinetoplastina</taxon>
        <taxon>Trypanosomatida</taxon>
        <taxon>Trypanosomatidae</taxon>
        <taxon>Strigomonadinae</taxon>
        <taxon>Angomonas</taxon>
    </lineage>
</organism>
<accession>A0A7G2C871</accession>
<dbReference type="VEuPathDB" id="TriTrypDB:ADEAN_000268600"/>
<evidence type="ECO:0000259" key="3">
    <source>
        <dbReference type="Pfam" id="PF01648"/>
    </source>
</evidence>
<dbReference type="GO" id="GO:0008897">
    <property type="term" value="F:holo-[acyl-carrier-protein] synthase activity"/>
    <property type="evidence" value="ECO:0007669"/>
    <property type="project" value="UniProtKB-EC"/>
</dbReference>
<evidence type="ECO:0000313" key="4">
    <source>
        <dbReference type="EMBL" id="CAD2215231.1"/>
    </source>
</evidence>
<proteinExistence type="predicted"/>
<dbReference type="Gene3D" id="3.90.470.20">
    <property type="entry name" value="4'-phosphopantetheinyl transferase domain"/>
    <property type="match status" value="1"/>
</dbReference>
<feature type="domain" description="4'-phosphopantetheinyl transferase" evidence="3">
    <location>
        <begin position="122"/>
        <end position="188"/>
    </location>
</feature>